<evidence type="ECO:0000256" key="2">
    <source>
        <dbReference type="ARBA" id="ARBA00022603"/>
    </source>
</evidence>
<dbReference type="GO" id="GO:0032259">
    <property type="term" value="P:methylation"/>
    <property type="evidence" value="ECO:0007669"/>
    <property type="project" value="UniProtKB-KW"/>
</dbReference>
<dbReference type="EMBL" id="QJSX01000003">
    <property type="protein sequence ID" value="PYE55341.1"/>
    <property type="molecule type" value="Genomic_DNA"/>
</dbReference>
<dbReference type="EC" id="2.1.1.297" evidence="1"/>
<dbReference type="InterPro" id="IPR050320">
    <property type="entry name" value="N5-glutamine_MTase"/>
</dbReference>
<keyword evidence="4" id="KW-0949">S-adenosyl-L-methionine</keyword>
<feature type="domain" description="Release factor glutamine methyltransferase N-terminal" evidence="7">
    <location>
        <begin position="1"/>
        <end position="42"/>
    </location>
</feature>
<evidence type="ECO:0000256" key="4">
    <source>
        <dbReference type="ARBA" id="ARBA00022691"/>
    </source>
</evidence>
<evidence type="ECO:0000259" key="7">
    <source>
        <dbReference type="Pfam" id="PF17827"/>
    </source>
</evidence>
<dbReference type="InterPro" id="IPR007848">
    <property type="entry name" value="Small_mtfrase_dom"/>
</dbReference>
<evidence type="ECO:0000313" key="8">
    <source>
        <dbReference type="EMBL" id="PYE55341.1"/>
    </source>
</evidence>
<dbReference type="NCBIfam" id="TIGR00536">
    <property type="entry name" value="hemK_fam"/>
    <property type="match status" value="1"/>
</dbReference>
<organism evidence="8 9">
    <name type="scientific">Deinococcus yavapaiensis KR-236</name>
    <dbReference type="NCBI Taxonomy" id="694435"/>
    <lineage>
        <taxon>Bacteria</taxon>
        <taxon>Thermotogati</taxon>
        <taxon>Deinococcota</taxon>
        <taxon>Deinococci</taxon>
        <taxon>Deinococcales</taxon>
        <taxon>Deinococcaceae</taxon>
        <taxon>Deinococcus</taxon>
    </lineage>
</organism>
<dbReference type="InterPro" id="IPR002052">
    <property type="entry name" value="DNA_methylase_N6_adenine_CS"/>
</dbReference>
<protein>
    <recommendedName>
        <fullName evidence="1">peptide chain release factor N(5)-glutamine methyltransferase</fullName>
        <ecNumber evidence="1">2.1.1.297</ecNumber>
    </recommendedName>
</protein>
<feature type="domain" description="Methyltransferase small" evidence="6">
    <location>
        <begin position="69"/>
        <end position="157"/>
    </location>
</feature>
<dbReference type="Pfam" id="PF05175">
    <property type="entry name" value="MTS"/>
    <property type="match status" value="1"/>
</dbReference>
<dbReference type="Gene3D" id="3.40.50.150">
    <property type="entry name" value="Vaccinia Virus protein VP39"/>
    <property type="match status" value="1"/>
</dbReference>
<sequence>MHALGWSRADLVTRRDLDVPLEILEPLARRREAREPLQHLLGEVEWGELTLKVSPAALIPRPETEVLLELVLQCLRGVAAPRVLDVGTGTGVLALGVKAARPDAVVLATDVSEDALELARENAARLELDVEFVLGDLTANLAGPFNAVVSNPPYLPDADAARAQPEVRHDPSLALYGGPDGLALARRLVLEAERLTTRLALELDPRNVRVLASEMTGWTVTVHPDLTGRDRFLLASK</sequence>
<dbReference type="Proteomes" id="UP000248326">
    <property type="component" value="Unassembled WGS sequence"/>
</dbReference>
<evidence type="ECO:0000256" key="5">
    <source>
        <dbReference type="ARBA" id="ARBA00048391"/>
    </source>
</evidence>
<accession>A0A318SE46</accession>
<comment type="catalytic activity">
    <reaction evidence="5">
        <text>L-glutaminyl-[peptide chain release factor] + S-adenosyl-L-methionine = N(5)-methyl-L-glutaminyl-[peptide chain release factor] + S-adenosyl-L-homocysteine + H(+)</text>
        <dbReference type="Rhea" id="RHEA:42896"/>
        <dbReference type="Rhea" id="RHEA-COMP:10271"/>
        <dbReference type="Rhea" id="RHEA-COMP:10272"/>
        <dbReference type="ChEBI" id="CHEBI:15378"/>
        <dbReference type="ChEBI" id="CHEBI:30011"/>
        <dbReference type="ChEBI" id="CHEBI:57856"/>
        <dbReference type="ChEBI" id="CHEBI:59789"/>
        <dbReference type="ChEBI" id="CHEBI:61891"/>
        <dbReference type="EC" id="2.1.1.297"/>
    </reaction>
</comment>
<dbReference type="PANTHER" id="PTHR18895">
    <property type="entry name" value="HEMK METHYLTRANSFERASE"/>
    <property type="match status" value="1"/>
</dbReference>
<evidence type="ECO:0000313" key="9">
    <source>
        <dbReference type="Proteomes" id="UP000248326"/>
    </source>
</evidence>
<name>A0A318SE46_9DEIO</name>
<dbReference type="Pfam" id="PF17827">
    <property type="entry name" value="PrmC_N"/>
    <property type="match status" value="1"/>
</dbReference>
<evidence type="ECO:0000259" key="6">
    <source>
        <dbReference type="Pfam" id="PF05175"/>
    </source>
</evidence>
<dbReference type="PROSITE" id="PS00092">
    <property type="entry name" value="N6_MTASE"/>
    <property type="match status" value="1"/>
</dbReference>
<keyword evidence="2 8" id="KW-0489">Methyltransferase</keyword>
<dbReference type="NCBIfam" id="TIGR03534">
    <property type="entry name" value="RF_mod_PrmC"/>
    <property type="match status" value="1"/>
</dbReference>
<dbReference type="AlphaFoldDB" id="A0A318SE46"/>
<dbReference type="InterPro" id="IPR004556">
    <property type="entry name" value="HemK-like"/>
</dbReference>
<dbReference type="GO" id="GO:0003676">
    <property type="term" value="F:nucleic acid binding"/>
    <property type="evidence" value="ECO:0007669"/>
    <property type="project" value="InterPro"/>
</dbReference>
<dbReference type="Gene3D" id="1.10.8.10">
    <property type="entry name" value="DNA helicase RuvA subunit, C-terminal domain"/>
    <property type="match status" value="1"/>
</dbReference>
<dbReference type="PANTHER" id="PTHR18895:SF74">
    <property type="entry name" value="MTRF1L RELEASE FACTOR GLUTAMINE METHYLTRANSFERASE"/>
    <property type="match status" value="1"/>
</dbReference>
<dbReference type="GO" id="GO:0102559">
    <property type="term" value="F:peptide chain release factor N(5)-glutamine methyltransferase activity"/>
    <property type="evidence" value="ECO:0007669"/>
    <property type="project" value="UniProtKB-EC"/>
</dbReference>
<dbReference type="CDD" id="cd02440">
    <property type="entry name" value="AdoMet_MTases"/>
    <property type="match status" value="1"/>
</dbReference>
<dbReference type="InterPro" id="IPR029063">
    <property type="entry name" value="SAM-dependent_MTases_sf"/>
</dbReference>
<keyword evidence="9" id="KW-1185">Reference proteome</keyword>
<keyword evidence="3 8" id="KW-0808">Transferase</keyword>
<dbReference type="SUPFAM" id="SSF53335">
    <property type="entry name" value="S-adenosyl-L-methionine-dependent methyltransferases"/>
    <property type="match status" value="1"/>
</dbReference>
<gene>
    <name evidence="8" type="ORF">DES52_103174</name>
</gene>
<dbReference type="InterPro" id="IPR040758">
    <property type="entry name" value="PrmC_N"/>
</dbReference>
<evidence type="ECO:0000256" key="1">
    <source>
        <dbReference type="ARBA" id="ARBA00012771"/>
    </source>
</evidence>
<reference evidence="8 9" key="1">
    <citation type="submission" date="2018-06" db="EMBL/GenBank/DDBJ databases">
        <title>Genomic Encyclopedia of Type Strains, Phase IV (KMG-IV): sequencing the most valuable type-strain genomes for metagenomic binning, comparative biology and taxonomic classification.</title>
        <authorList>
            <person name="Goeker M."/>
        </authorList>
    </citation>
    <scope>NUCLEOTIDE SEQUENCE [LARGE SCALE GENOMIC DNA]</scope>
    <source>
        <strain evidence="8 9">DSM 18048</strain>
    </source>
</reference>
<evidence type="ECO:0000256" key="3">
    <source>
        <dbReference type="ARBA" id="ARBA00022679"/>
    </source>
</evidence>
<dbReference type="InterPro" id="IPR019874">
    <property type="entry name" value="RF_methyltr_PrmC"/>
</dbReference>
<comment type="caution">
    <text evidence="8">The sequence shown here is derived from an EMBL/GenBank/DDBJ whole genome shotgun (WGS) entry which is preliminary data.</text>
</comment>
<proteinExistence type="predicted"/>